<dbReference type="Pfam" id="PF01191">
    <property type="entry name" value="RNA_pol_Rpb5_C"/>
    <property type="match status" value="1"/>
</dbReference>
<evidence type="ECO:0000259" key="4">
    <source>
        <dbReference type="Pfam" id="PF01191"/>
    </source>
</evidence>
<keyword evidence="6" id="KW-0804">Transcription</keyword>
<feature type="domain" description="RNA polymerase Rpb5 N-terminal" evidence="5">
    <location>
        <begin position="34"/>
        <end position="117"/>
    </location>
</feature>
<comment type="caution">
    <text evidence="6">The sequence shown here is derived from an EMBL/GenBank/DDBJ whole genome shotgun (WGS) entry which is preliminary data.</text>
</comment>
<keyword evidence="6" id="KW-0240">DNA-directed RNA polymerase</keyword>
<name>A0AAW0KWK5_QUESU</name>
<sequence>MEGAGVEAEGQGEMNGEQEILGPCMSSYVDQESTESHRYYLARRTVLEMIKDRGYSVPTSEIELSLQDFRAIYGQTPDIERLRLSATHRTDPLKRILVIFCGPSMVKVNSIRLITSQIANKETLSGLILIVQNHITNQALKAVDILPFKVEIFQITDMLVNITKHVLKPKHRVLTDQEKQRLLKKYNIDEKQLPRMLQKDAIARYFALEKGQVVKVTYGGEITQSHVTYRKGMSESEAKSGGSDATRISDVEKWLAARFGDAGKEVPDFEYTPRSVSYLHNLITISEAKEKSADIIGL</sequence>
<dbReference type="GO" id="GO:0055029">
    <property type="term" value="C:nuclear DNA-directed RNA polymerase complex"/>
    <property type="evidence" value="ECO:0007669"/>
    <property type="project" value="UniProtKB-ARBA"/>
</dbReference>
<evidence type="ECO:0000256" key="3">
    <source>
        <dbReference type="ARBA" id="ARBA00025765"/>
    </source>
</evidence>
<dbReference type="Gene3D" id="3.40.1340.10">
    <property type="entry name" value="RNA polymerase, Rpb5, N-terminal domain"/>
    <property type="match status" value="1"/>
</dbReference>
<dbReference type="GO" id="GO:0042797">
    <property type="term" value="P:tRNA transcription by RNA polymerase III"/>
    <property type="evidence" value="ECO:0007669"/>
    <property type="project" value="TreeGrafter"/>
</dbReference>
<dbReference type="InterPro" id="IPR035913">
    <property type="entry name" value="RPB5-like_sf"/>
</dbReference>
<dbReference type="InterPro" id="IPR005571">
    <property type="entry name" value="RNA_pol_Rpb5_N"/>
</dbReference>
<dbReference type="EMBL" id="PKMF04000209">
    <property type="protein sequence ID" value="KAK7843162.1"/>
    <property type="molecule type" value="Genomic_DNA"/>
</dbReference>
<evidence type="ECO:0000259" key="5">
    <source>
        <dbReference type="Pfam" id="PF03871"/>
    </source>
</evidence>
<dbReference type="PANTHER" id="PTHR10535">
    <property type="entry name" value="DNA-DIRECTED RNA POLYMERASES I, II, AND III SUBUNIT RPABC1"/>
    <property type="match status" value="1"/>
</dbReference>
<dbReference type="SUPFAM" id="SSF55287">
    <property type="entry name" value="RPB5-like RNA polymerase subunit"/>
    <property type="match status" value="1"/>
</dbReference>
<accession>A0AAW0KWK5</accession>
<evidence type="ECO:0000256" key="1">
    <source>
        <dbReference type="ARBA" id="ARBA00004123"/>
    </source>
</evidence>
<keyword evidence="7" id="KW-1185">Reference proteome</keyword>
<reference evidence="6 7" key="1">
    <citation type="journal article" date="2018" name="Sci. Data">
        <title>The draft genome sequence of cork oak.</title>
        <authorList>
            <person name="Ramos A.M."/>
            <person name="Usie A."/>
            <person name="Barbosa P."/>
            <person name="Barros P.M."/>
            <person name="Capote T."/>
            <person name="Chaves I."/>
            <person name="Simoes F."/>
            <person name="Abreu I."/>
            <person name="Carrasquinho I."/>
            <person name="Faro C."/>
            <person name="Guimaraes J.B."/>
            <person name="Mendonca D."/>
            <person name="Nobrega F."/>
            <person name="Rodrigues L."/>
            <person name="Saibo N.J.M."/>
            <person name="Varela M.C."/>
            <person name="Egas C."/>
            <person name="Matos J."/>
            <person name="Miguel C.M."/>
            <person name="Oliveira M.M."/>
            <person name="Ricardo C.P."/>
            <person name="Goncalves S."/>
        </authorList>
    </citation>
    <scope>NUCLEOTIDE SEQUENCE [LARGE SCALE GENOMIC DNA]</scope>
    <source>
        <strain evidence="7">cv. HL8</strain>
    </source>
</reference>
<gene>
    <name evidence="6" type="primary">NRPE5A</name>
    <name evidence="6" type="ORF">CFP56_012895</name>
</gene>
<dbReference type="GO" id="GO:0006362">
    <property type="term" value="P:transcription elongation by RNA polymerase I"/>
    <property type="evidence" value="ECO:0007669"/>
    <property type="project" value="TreeGrafter"/>
</dbReference>
<dbReference type="InterPro" id="IPR014381">
    <property type="entry name" value="Arch_Rpo5/euc_Rpb5"/>
</dbReference>
<evidence type="ECO:0000256" key="2">
    <source>
        <dbReference type="ARBA" id="ARBA00023242"/>
    </source>
</evidence>
<proteinExistence type="inferred from homology"/>
<evidence type="ECO:0000313" key="7">
    <source>
        <dbReference type="Proteomes" id="UP000237347"/>
    </source>
</evidence>
<feature type="domain" description="RNA polymerase subunit H/Rpb5 C-terminal" evidence="4">
    <location>
        <begin position="160"/>
        <end position="230"/>
    </location>
</feature>
<dbReference type="InterPro" id="IPR036710">
    <property type="entry name" value="RNA_pol_Rpb5_N_sf"/>
</dbReference>
<dbReference type="PANTHER" id="PTHR10535:SF2">
    <property type="entry name" value="DNA-DIRECTED RNA POLYMERASE V SUBUNIT 5A"/>
    <property type="match status" value="1"/>
</dbReference>
<dbReference type="Gene3D" id="3.90.940.20">
    <property type="entry name" value="RPB5-like RNA polymerase subunit"/>
    <property type="match status" value="1"/>
</dbReference>
<dbReference type="InterPro" id="IPR000783">
    <property type="entry name" value="RNA_pol_subH/Rpb5_C"/>
</dbReference>
<dbReference type="AlphaFoldDB" id="A0AAW0KWK5"/>
<protein>
    <submittedName>
        <fullName evidence="6">Dna-directed rna polymerase v subunit 5a</fullName>
    </submittedName>
</protein>
<dbReference type="GO" id="GO:0003899">
    <property type="term" value="F:DNA-directed RNA polymerase activity"/>
    <property type="evidence" value="ECO:0007669"/>
    <property type="project" value="InterPro"/>
</dbReference>
<keyword evidence="2" id="KW-0539">Nucleus</keyword>
<dbReference type="FunFam" id="3.90.940.20:FF:000001">
    <property type="entry name" value="DNA-directed RNA polymerases I, II, and III subunit RPABC1"/>
    <property type="match status" value="1"/>
</dbReference>
<dbReference type="SUPFAM" id="SSF53036">
    <property type="entry name" value="Eukaryotic RPB5 N-terminal domain"/>
    <property type="match status" value="1"/>
</dbReference>
<dbReference type="GO" id="GO:0006366">
    <property type="term" value="P:transcription by RNA polymerase II"/>
    <property type="evidence" value="ECO:0007669"/>
    <property type="project" value="TreeGrafter"/>
</dbReference>
<dbReference type="Pfam" id="PF03871">
    <property type="entry name" value="RNA_pol_Rpb5_N"/>
    <property type="match status" value="1"/>
</dbReference>
<comment type="subcellular location">
    <subcellularLocation>
        <location evidence="1">Nucleus</location>
    </subcellularLocation>
</comment>
<comment type="similarity">
    <text evidence="3">Belongs to the archaeal Rpo5/eukaryotic RPB5 RNA polymerase subunit family.</text>
</comment>
<dbReference type="GO" id="GO:0003677">
    <property type="term" value="F:DNA binding"/>
    <property type="evidence" value="ECO:0007669"/>
    <property type="project" value="InterPro"/>
</dbReference>
<evidence type="ECO:0000313" key="6">
    <source>
        <dbReference type="EMBL" id="KAK7843162.1"/>
    </source>
</evidence>
<dbReference type="Proteomes" id="UP000237347">
    <property type="component" value="Unassembled WGS sequence"/>
</dbReference>
<organism evidence="6 7">
    <name type="scientific">Quercus suber</name>
    <name type="common">Cork oak</name>
    <dbReference type="NCBI Taxonomy" id="58331"/>
    <lineage>
        <taxon>Eukaryota</taxon>
        <taxon>Viridiplantae</taxon>
        <taxon>Streptophyta</taxon>
        <taxon>Embryophyta</taxon>
        <taxon>Tracheophyta</taxon>
        <taxon>Spermatophyta</taxon>
        <taxon>Magnoliopsida</taxon>
        <taxon>eudicotyledons</taxon>
        <taxon>Gunneridae</taxon>
        <taxon>Pentapetalae</taxon>
        <taxon>rosids</taxon>
        <taxon>fabids</taxon>
        <taxon>Fagales</taxon>
        <taxon>Fagaceae</taxon>
        <taxon>Quercus</taxon>
    </lineage>
</organism>